<name>W9Z0C7_9EURO</name>
<evidence type="ECO:0000313" key="2">
    <source>
        <dbReference type="EMBL" id="EXJ95365.1"/>
    </source>
</evidence>
<dbReference type="AlphaFoldDB" id="W9Z0C7"/>
<feature type="region of interest" description="Disordered" evidence="1">
    <location>
        <begin position="265"/>
        <end position="321"/>
    </location>
</feature>
<proteinExistence type="predicted"/>
<comment type="caution">
    <text evidence="2">The sequence shown here is derived from an EMBL/GenBank/DDBJ whole genome shotgun (WGS) entry which is preliminary data.</text>
</comment>
<dbReference type="GO" id="GO:0016791">
    <property type="term" value="F:phosphatase activity"/>
    <property type="evidence" value="ECO:0007669"/>
    <property type="project" value="TreeGrafter"/>
</dbReference>
<sequence length="321" mass="35270">MPSQPRIHLVRHAQGYHNLGVEFHSLPDPRLTPLGESQCKTLQTTHFPPERQQNISLVTASPLCRTIHTAHLVFSPALTNGKCQPPAILAVPDAQETSDFPCDTGSDPATLAAICAEQGWRVDLSLVREGWNVKTLDGRYSPASDAIKARARAVRLLLREKAQQLAAAGDADVEIVLVTHGSFLHYLTNDWEDANKVGGTAWTNCEHRTYEFENDNDNDATEAFLVETAESRARRGKTYPMLPRDKQAELFTLAMQGWEEAGLQNPAKLNNTNGDAQALKPEDSDVTEVEVENEAKQGQEPAAKNVKVSTNKRSSDVSVKA</sequence>
<dbReference type="InterPro" id="IPR050275">
    <property type="entry name" value="PGM_Phosphatase"/>
</dbReference>
<dbReference type="HOGENOM" id="CLU_039184_1_0_1"/>
<dbReference type="PANTHER" id="PTHR48100">
    <property type="entry name" value="BROAD-SPECIFICITY PHOSPHATASE YOR283W-RELATED"/>
    <property type="match status" value="1"/>
</dbReference>
<dbReference type="Proteomes" id="UP000019484">
    <property type="component" value="Unassembled WGS sequence"/>
</dbReference>
<keyword evidence="3" id="KW-1185">Reference proteome</keyword>
<dbReference type="SUPFAM" id="SSF53254">
    <property type="entry name" value="Phosphoglycerate mutase-like"/>
    <property type="match status" value="1"/>
</dbReference>
<dbReference type="OrthoDB" id="496981at2759"/>
<gene>
    <name evidence="2" type="ORF">A1O1_00486</name>
</gene>
<reference evidence="2 3" key="1">
    <citation type="submission" date="2013-03" db="EMBL/GenBank/DDBJ databases">
        <title>The Genome Sequence of Capronia coronata CBS 617.96.</title>
        <authorList>
            <consortium name="The Broad Institute Genomics Platform"/>
            <person name="Cuomo C."/>
            <person name="de Hoog S."/>
            <person name="Gorbushina A."/>
            <person name="Walker B."/>
            <person name="Young S.K."/>
            <person name="Zeng Q."/>
            <person name="Gargeya S."/>
            <person name="Fitzgerald M."/>
            <person name="Haas B."/>
            <person name="Abouelleil A."/>
            <person name="Allen A.W."/>
            <person name="Alvarado L."/>
            <person name="Arachchi H.M."/>
            <person name="Berlin A.M."/>
            <person name="Chapman S.B."/>
            <person name="Gainer-Dewar J."/>
            <person name="Goldberg J."/>
            <person name="Griggs A."/>
            <person name="Gujja S."/>
            <person name="Hansen M."/>
            <person name="Howarth C."/>
            <person name="Imamovic A."/>
            <person name="Ireland A."/>
            <person name="Larimer J."/>
            <person name="McCowan C."/>
            <person name="Murphy C."/>
            <person name="Pearson M."/>
            <person name="Poon T.W."/>
            <person name="Priest M."/>
            <person name="Roberts A."/>
            <person name="Saif S."/>
            <person name="Shea T."/>
            <person name="Sisk P."/>
            <person name="Sykes S."/>
            <person name="Wortman J."/>
            <person name="Nusbaum C."/>
            <person name="Birren B."/>
        </authorList>
    </citation>
    <scope>NUCLEOTIDE SEQUENCE [LARGE SCALE GENOMIC DNA]</scope>
    <source>
        <strain evidence="2 3">CBS 617.96</strain>
    </source>
</reference>
<dbReference type="EMBL" id="AMWN01000001">
    <property type="protein sequence ID" value="EXJ95365.1"/>
    <property type="molecule type" value="Genomic_DNA"/>
</dbReference>
<dbReference type="RefSeq" id="XP_007719594.1">
    <property type="nucleotide sequence ID" value="XM_007721404.1"/>
</dbReference>
<dbReference type="GeneID" id="19155393"/>
<evidence type="ECO:0000256" key="1">
    <source>
        <dbReference type="SAM" id="MobiDB-lite"/>
    </source>
</evidence>
<dbReference type="Gene3D" id="3.40.50.1240">
    <property type="entry name" value="Phosphoglycerate mutase-like"/>
    <property type="match status" value="1"/>
</dbReference>
<dbReference type="InterPro" id="IPR013078">
    <property type="entry name" value="His_Pase_superF_clade-1"/>
</dbReference>
<dbReference type="SMART" id="SM00855">
    <property type="entry name" value="PGAM"/>
    <property type="match status" value="1"/>
</dbReference>
<organism evidence="2 3">
    <name type="scientific">Capronia coronata CBS 617.96</name>
    <dbReference type="NCBI Taxonomy" id="1182541"/>
    <lineage>
        <taxon>Eukaryota</taxon>
        <taxon>Fungi</taxon>
        <taxon>Dikarya</taxon>
        <taxon>Ascomycota</taxon>
        <taxon>Pezizomycotina</taxon>
        <taxon>Eurotiomycetes</taxon>
        <taxon>Chaetothyriomycetidae</taxon>
        <taxon>Chaetothyriales</taxon>
        <taxon>Herpotrichiellaceae</taxon>
        <taxon>Capronia</taxon>
    </lineage>
</organism>
<dbReference type="InterPro" id="IPR029033">
    <property type="entry name" value="His_PPase_superfam"/>
</dbReference>
<dbReference type="PANTHER" id="PTHR48100:SF54">
    <property type="entry name" value="PHOSPHATASE SPAC5H10.03-RELATED"/>
    <property type="match status" value="1"/>
</dbReference>
<accession>W9Z0C7</accession>
<protein>
    <submittedName>
        <fullName evidence="2">Uncharacterized protein</fullName>
    </submittedName>
</protein>
<dbReference type="Pfam" id="PF00300">
    <property type="entry name" value="His_Phos_1"/>
    <property type="match status" value="1"/>
</dbReference>
<dbReference type="GO" id="GO:0005737">
    <property type="term" value="C:cytoplasm"/>
    <property type="evidence" value="ECO:0007669"/>
    <property type="project" value="TreeGrafter"/>
</dbReference>
<dbReference type="eggNOG" id="KOG4754">
    <property type="taxonomic scope" value="Eukaryota"/>
</dbReference>
<dbReference type="CDD" id="cd07067">
    <property type="entry name" value="HP_PGM_like"/>
    <property type="match status" value="1"/>
</dbReference>
<evidence type="ECO:0000313" key="3">
    <source>
        <dbReference type="Proteomes" id="UP000019484"/>
    </source>
</evidence>